<protein>
    <submittedName>
        <fullName evidence="1">Uncharacterized protein</fullName>
    </submittedName>
</protein>
<name>A0ACB0INS6_TRIPR</name>
<sequence>MKLQLLVLVLVFLMASATSMEYYDCCEDCCGCWHPIEDINDTQVIEIANFIVTEINKQIGATLKFKKVIKGQSQDVAGTNYHLIISTTNFIPNVYDAVVYECPWEHVYDAVVYDCPWLHVRKLTKFVPVKHH</sequence>
<gene>
    <name evidence="1" type="ORF">MILVUS5_LOCUS4619</name>
</gene>
<dbReference type="EMBL" id="CASHSV030000002">
    <property type="protein sequence ID" value="CAJ2633537.1"/>
    <property type="molecule type" value="Genomic_DNA"/>
</dbReference>
<evidence type="ECO:0000313" key="1">
    <source>
        <dbReference type="EMBL" id="CAJ2633537.1"/>
    </source>
</evidence>
<reference evidence="1" key="1">
    <citation type="submission" date="2023-10" db="EMBL/GenBank/DDBJ databases">
        <authorList>
            <person name="Rodriguez Cubillos JULIANA M."/>
            <person name="De Vega J."/>
        </authorList>
    </citation>
    <scope>NUCLEOTIDE SEQUENCE</scope>
</reference>
<organism evidence="1 2">
    <name type="scientific">Trifolium pratense</name>
    <name type="common">Red clover</name>
    <dbReference type="NCBI Taxonomy" id="57577"/>
    <lineage>
        <taxon>Eukaryota</taxon>
        <taxon>Viridiplantae</taxon>
        <taxon>Streptophyta</taxon>
        <taxon>Embryophyta</taxon>
        <taxon>Tracheophyta</taxon>
        <taxon>Spermatophyta</taxon>
        <taxon>Magnoliopsida</taxon>
        <taxon>eudicotyledons</taxon>
        <taxon>Gunneridae</taxon>
        <taxon>Pentapetalae</taxon>
        <taxon>rosids</taxon>
        <taxon>fabids</taxon>
        <taxon>Fabales</taxon>
        <taxon>Fabaceae</taxon>
        <taxon>Papilionoideae</taxon>
        <taxon>50 kb inversion clade</taxon>
        <taxon>NPAAA clade</taxon>
        <taxon>Hologalegina</taxon>
        <taxon>IRL clade</taxon>
        <taxon>Trifolieae</taxon>
        <taxon>Trifolium</taxon>
    </lineage>
</organism>
<keyword evidence="2" id="KW-1185">Reference proteome</keyword>
<accession>A0ACB0INS6</accession>
<evidence type="ECO:0000313" key="2">
    <source>
        <dbReference type="Proteomes" id="UP001177021"/>
    </source>
</evidence>
<comment type="caution">
    <text evidence="1">The sequence shown here is derived from an EMBL/GenBank/DDBJ whole genome shotgun (WGS) entry which is preliminary data.</text>
</comment>
<dbReference type="Proteomes" id="UP001177021">
    <property type="component" value="Unassembled WGS sequence"/>
</dbReference>
<proteinExistence type="predicted"/>